<reference evidence="11" key="1">
    <citation type="submission" date="2013-08" db="EMBL/GenBank/DDBJ databases">
        <authorList>
            <person name="Mendez C."/>
            <person name="Richter M."/>
            <person name="Ferrer M."/>
            <person name="Sanchez J."/>
        </authorList>
    </citation>
    <scope>NUCLEOTIDE SEQUENCE</scope>
</reference>
<evidence type="ECO:0000256" key="1">
    <source>
        <dbReference type="ARBA" id="ARBA00005189"/>
    </source>
</evidence>
<proteinExistence type="inferred from homology"/>
<evidence type="ECO:0000259" key="9">
    <source>
        <dbReference type="Pfam" id="PF08541"/>
    </source>
</evidence>
<dbReference type="Gene3D" id="3.40.47.10">
    <property type="match status" value="1"/>
</dbReference>
<keyword evidence="4" id="KW-0808">Transferase</keyword>
<feature type="region of interest" description="Disordered" evidence="8">
    <location>
        <begin position="247"/>
        <end position="274"/>
    </location>
</feature>
<gene>
    <name evidence="11" type="ORF">B1B_04836</name>
</gene>
<dbReference type="PANTHER" id="PTHR43091:SF1">
    <property type="entry name" value="BETA-KETOACYL-[ACYL-CARRIER-PROTEIN] SYNTHASE III, CHLOROPLASTIC"/>
    <property type="match status" value="1"/>
</dbReference>
<dbReference type="CDD" id="cd00830">
    <property type="entry name" value="KAS_III"/>
    <property type="match status" value="1"/>
</dbReference>
<evidence type="ECO:0000256" key="4">
    <source>
        <dbReference type="ARBA" id="ARBA00022679"/>
    </source>
</evidence>
<dbReference type="InterPro" id="IPR013751">
    <property type="entry name" value="ACP_syn_III_N"/>
</dbReference>
<dbReference type="GO" id="GO:0004315">
    <property type="term" value="F:3-oxoacyl-[acyl-carrier-protein] synthase activity"/>
    <property type="evidence" value="ECO:0007669"/>
    <property type="project" value="InterPro"/>
</dbReference>
<evidence type="ECO:0000256" key="2">
    <source>
        <dbReference type="ARBA" id="ARBA00008642"/>
    </source>
</evidence>
<keyword evidence="6" id="KW-0443">Lipid metabolism</keyword>
<dbReference type="GO" id="GO:0006633">
    <property type="term" value="P:fatty acid biosynthetic process"/>
    <property type="evidence" value="ECO:0007669"/>
    <property type="project" value="UniProtKB-KW"/>
</dbReference>
<dbReference type="Pfam" id="PF08541">
    <property type="entry name" value="ACP_syn_III_C"/>
    <property type="match status" value="1"/>
</dbReference>
<comment type="caution">
    <text evidence="11">The sequence shown here is derived from an EMBL/GenBank/DDBJ whole genome shotgun (WGS) entry which is preliminary data.</text>
</comment>
<feature type="domain" description="Beta-ketoacyl-[acyl-carrier-protein] synthase III N-terminal" evidence="10">
    <location>
        <begin position="13"/>
        <end position="92"/>
    </location>
</feature>
<reference evidence="11" key="2">
    <citation type="journal article" date="2014" name="ISME J.">
        <title>Microbial stratification in low pH oxic and suboxic macroscopic growths along an acid mine drainage.</title>
        <authorList>
            <person name="Mendez-Garcia C."/>
            <person name="Mesa V."/>
            <person name="Sprenger R.R."/>
            <person name="Richter M."/>
            <person name="Diez M.S."/>
            <person name="Solano J."/>
            <person name="Bargiela R."/>
            <person name="Golyshina O.V."/>
            <person name="Manteca A."/>
            <person name="Ramos J.L."/>
            <person name="Gallego J.R."/>
            <person name="Llorente I."/>
            <person name="Martins Dos Santos V.A."/>
            <person name="Jensen O.N."/>
            <person name="Pelaez A.I."/>
            <person name="Sanchez J."/>
            <person name="Ferrer M."/>
        </authorList>
    </citation>
    <scope>NUCLEOTIDE SEQUENCE</scope>
</reference>
<dbReference type="EMBL" id="AUZY01003035">
    <property type="protein sequence ID" value="EQD70746.1"/>
    <property type="molecule type" value="Genomic_DNA"/>
</dbReference>
<evidence type="ECO:0000256" key="6">
    <source>
        <dbReference type="ARBA" id="ARBA00023098"/>
    </source>
</evidence>
<evidence type="ECO:0000259" key="10">
    <source>
        <dbReference type="Pfam" id="PF08545"/>
    </source>
</evidence>
<evidence type="ECO:0000256" key="7">
    <source>
        <dbReference type="ARBA" id="ARBA00023160"/>
    </source>
</evidence>
<evidence type="ECO:0000256" key="3">
    <source>
        <dbReference type="ARBA" id="ARBA00022516"/>
    </source>
</evidence>
<evidence type="ECO:0000256" key="5">
    <source>
        <dbReference type="ARBA" id="ARBA00022832"/>
    </source>
</evidence>
<dbReference type="InterPro" id="IPR013747">
    <property type="entry name" value="ACP_syn_III_C"/>
</dbReference>
<evidence type="ECO:0000256" key="8">
    <source>
        <dbReference type="SAM" id="MobiDB-lite"/>
    </source>
</evidence>
<dbReference type="PANTHER" id="PTHR43091">
    <property type="entry name" value="3-OXOACYL-[ACYL-CARRIER-PROTEIN] SYNTHASE"/>
    <property type="match status" value="1"/>
</dbReference>
<sequence>LQADLGCPHGLAFDIQAACSGGLYGLAVAQSLIHTGLSRRVLVVSAEIFSRLLDWSDRSTAVLFGDGAGAFLVGGPDARGSEMVAIDVGADGRGAGALSTLPFPLAAQPPQMPAYAVSPRALGRVVTMNGREVFRFSTKILEQVVARLAEAVGTSPDQLAMVVPHQANSRILATAAGRLDLPVERFASNLEWVGNTSSASVPLALAAAAAEGRCHDGDLVCLVAFGAGLTWGGILLRWGSTAIGIDDPAGATPRPDIHPDQAPGAVATGQEEPA</sequence>
<comment type="similarity">
    <text evidence="2">Belongs to the thiolase-like superfamily. FabH family.</text>
</comment>
<dbReference type="InterPro" id="IPR016039">
    <property type="entry name" value="Thiolase-like"/>
</dbReference>
<name>T1BCW8_9ZZZZ</name>
<feature type="domain" description="Beta-ketoacyl-[acyl-carrier-protein] synthase III C-terminal" evidence="9">
    <location>
        <begin position="151"/>
        <end position="238"/>
    </location>
</feature>
<keyword evidence="3" id="KW-0444">Lipid biosynthesis</keyword>
<evidence type="ECO:0000313" key="11">
    <source>
        <dbReference type="EMBL" id="EQD70746.1"/>
    </source>
</evidence>
<dbReference type="AlphaFoldDB" id="T1BCW8"/>
<dbReference type="SUPFAM" id="SSF53901">
    <property type="entry name" value="Thiolase-like"/>
    <property type="match status" value="1"/>
</dbReference>
<keyword evidence="5" id="KW-0276">Fatty acid metabolism</keyword>
<feature type="non-terminal residue" evidence="11">
    <location>
        <position position="1"/>
    </location>
</feature>
<comment type="pathway">
    <text evidence="1">Lipid metabolism.</text>
</comment>
<organism evidence="11">
    <name type="scientific">mine drainage metagenome</name>
    <dbReference type="NCBI Taxonomy" id="410659"/>
    <lineage>
        <taxon>unclassified sequences</taxon>
        <taxon>metagenomes</taxon>
        <taxon>ecological metagenomes</taxon>
    </lineage>
</organism>
<protein>
    <submittedName>
        <fullName evidence="11">3-oxoacyl-(Acyl-carrier-protein) synthase III</fullName>
    </submittedName>
</protein>
<keyword evidence="7" id="KW-0275">Fatty acid biosynthesis</keyword>
<accession>T1BCW8</accession>
<dbReference type="Pfam" id="PF08545">
    <property type="entry name" value="ACP_syn_III"/>
    <property type="match status" value="1"/>
</dbReference>